<dbReference type="Proteomes" id="UP000002817">
    <property type="component" value="Unassembled WGS sequence"/>
</dbReference>
<feature type="transmembrane region" description="Helical" evidence="1">
    <location>
        <begin position="199"/>
        <end position="215"/>
    </location>
</feature>
<accession>F9SNQ8</accession>
<feature type="transmembrane region" description="Helical" evidence="1">
    <location>
        <begin position="132"/>
        <end position="151"/>
    </location>
</feature>
<feature type="transmembrane region" description="Helical" evidence="1">
    <location>
        <begin position="268"/>
        <end position="286"/>
    </location>
</feature>
<keyword evidence="1" id="KW-0472">Membrane</keyword>
<comment type="caution">
    <text evidence="2">The sequence shown here is derived from an EMBL/GenBank/DDBJ whole genome shotgun (WGS) entry which is preliminary data.</text>
</comment>
<dbReference type="EMBL" id="AFWH01000010">
    <property type="protein sequence ID" value="EGU52965.1"/>
    <property type="molecule type" value="Genomic_DNA"/>
</dbReference>
<evidence type="ECO:0000313" key="2">
    <source>
        <dbReference type="EMBL" id="EGU52965.1"/>
    </source>
</evidence>
<dbReference type="eggNOG" id="ENOG5031MSG">
    <property type="taxonomic scope" value="Bacteria"/>
</dbReference>
<evidence type="ECO:0000313" key="3">
    <source>
        <dbReference type="Proteomes" id="UP000002817"/>
    </source>
</evidence>
<dbReference type="AlphaFoldDB" id="F9SNQ8"/>
<feature type="transmembrane region" description="Helical" evidence="1">
    <location>
        <begin position="105"/>
        <end position="126"/>
    </location>
</feature>
<sequence>MNQNQRIASLDFLRGVMIFMAVFEHYTGYLNYWYVDFFIRESAYWNEVYSSHLPMANTLLPMDALTGTVSAYLVPWVSQIYLALASFNLAIKPQNLFKPQLFHKLMLFGVITLVLYFEGLIVAPNFGEAISFYPVMLWMLLLALFSTVYALAGIKGMLGLSLLSLLLAPLGFSEALSYIESSIQHLVHPGFELDARIDLFMTSGCFGFIYGWFWHQKPSSRALCNQVVFTLSAIAIVIYLSFGEPIAVDITSIYAEEHTLAEDFFGKFGIWGMEFLVISSVLHLHLKGFNLNVRFINWIGMYSLTVFIFHKAIFVFLWGPLMLLITAKLGITLVNSFSLVFTLSSLSIVMIYVLKRSGVVDHLMGTHQDKTWANSYQRRANKPHVTQLPAIN</sequence>
<feature type="transmembrane region" description="Helical" evidence="1">
    <location>
        <begin position="12"/>
        <end position="35"/>
    </location>
</feature>
<feature type="transmembrane region" description="Helical" evidence="1">
    <location>
        <begin position="331"/>
        <end position="354"/>
    </location>
</feature>
<reference evidence="2 3" key="1">
    <citation type="journal article" date="2012" name="Int. J. Syst. Evol. Microbiol.">
        <title>Vibrio caribbeanicus sp. nov., isolated from the marine sponge Scleritoderma cyanea.</title>
        <authorList>
            <person name="Hoffmann M."/>
            <person name="Monday S.R."/>
            <person name="Allard M.W."/>
            <person name="Strain E.A."/>
            <person name="Whittaker P."/>
            <person name="Naum M."/>
            <person name="McCarthy P.J."/>
            <person name="Lopez J.V."/>
            <person name="Fischer M."/>
            <person name="Brown E.W."/>
        </authorList>
    </citation>
    <scope>NUCLEOTIDE SEQUENCE [LARGE SCALE GENOMIC DNA]</scope>
    <source>
        <strain evidence="3">CIP 102891 / ATCC 33934</strain>
    </source>
</reference>
<feature type="transmembrane region" description="Helical" evidence="1">
    <location>
        <begin position="298"/>
        <end position="319"/>
    </location>
</feature>
<keyword evidence="1" id="KW-0812">Transmembrane</keyword>
<keyword evidence="1" id="KW-1133">Transmembrane helix</keyword>
<proteinExistence type="predicted"/>
<dbReference type="PATRIC" id="fig|675816.5.peg.582"/>
<evidence type="ECO:0000256" key="1">
    <source>
        <dbReference type="SAM" id="Phobius"/>
    </source>
</evidence>
<organism evidence="2 3">
    <name type="scientific">Vibrio orientalis CIP 102891 = ATCC 33934</name>
    <dbReference type="NCBI Taxonomy" id="675816"/>
    <lineage>
        <taxon>Bacteria</taxon>
        <taxon>Pseudomonadati</taxon>
        <taxon>Pseudomonadota</taxon>
        <taxon>Gammaproteobacteria</taxon>
        <taxon>Vibrionales</taxon>
        <taxon>Vibrionaceae</taxon>
        <taxon>Vibrio</taxon>
        <taxon>Vibrio oreintalis group</taxon>
    </lineage>
</organism>
<feature type="transmembrane region" description="Helical" evidence="1">
    <location>
        <begin position="227"/>
        <end position="248"/>
    </location>
</feature>
<feature type="transmembrane region" description="Helical" evidence="1">
    <location>
        <begin position="64"/>
        <end position="84"/>
    </location>
</feature>
<dbReference type="OrthoDB" id="5590301at2"/>
<name>F9SNQ8_VIBOR</name>
<feature type="transmembrane region" description="Helical" evidence="1">
    <location>
        <begin position="158"/>
        <end position="179"/>
    </location>
</feature>
<evidence type="ECO:0008006" key="4">
    <source>
        <dbReference type="Google" id="ProtNLM"/>
    </source>
</evidence>
<dbReference type="RefSeq" id="WP_004416468.1">
    <property type="nucleotide sequence ID" value="NZ_ACZV01000004.1"/>
</dbReference>
<protein>
    <recommendedName>
        <fullName evidence="4">Acyltransferase 3 domain-containing protein</fullName>
    </recommendedName>
</protein>
<gene>
    <name evidence="2" type="ORF">VIOR3934_05089</name>
</gene>